<evidence type="ECO:0000256" key="6">
    <source>
        <dbReference type="ARBA" id="ARBA00022759"/>
    </source>
</evidence>
<dbReference type="Pfam" id="PF14622">
    <property type="entry name" value="Ribonucleas_3_3"/>
    <property type="match status" value="1"/>
</dbReference>
<feature type="binding site" evidence="9">
    <location>
        <position position="134"/>
    </location>
    <ligand>
        <name>Mg(2+)</name>
        <dbReference type="ChEBI" id="CHEBI:18420"/>
    </ligand>
</feature>
<dbReference type="KEGG" id="agh:M3I41_03175"/>
<dbReference type="Proteomes" id="UP000830236">
    <property type="component" value="Chromosome"/>
</dbReference>
<keyword evidence="9" id="KW-0699">rRNA-binding</keyword>
<comment type="cofactor">
    <cofactor evidence="9">
        <name>Mg(2+)</name>
        <dbReference type="ChEBI" id="CHEBI:18420"/>
    </cofactor>
</comment>
<feature type="active site" evidence="9">
    <location>
        <position position="62"/>
    </location>
</feature>
<dbReference type="GO" id="GO:0004525">
    <property type="term" value="F:ribonuclease III activity"/>
    <property type="evidence" value="ECO:0007669"/>
    <property type="project" value="UniProtKB-UniRule"/>
</dbReference>
<dbReference type="GO" id="GO:0019843">
    <property type="term" value="F:rRNA binding"/>
    <property type="evidence" value="ECO:0007669"/>
    <property type="project" value="UniProtKB-KW"/>
</dbReference>
<dbReference type="GO" id="GO:0010468">
    <property type="term" value="P:regulation of gene expression"/>
    <property type="evidence" value="ECO:0007669"/>
    <property type="project" value="TreeGrafter"/>
</dbReference>
<sequence>MMVRKSKSRVKAPAARTDREVLLNRWGIKIDPELLELALTHRSWAHEQGGLPTNERLEFLGDSVLGLVVTEELYTRFPGVSEGQLAKMRSATVSEPALAQIAQQLGLGEFILLGNGEAITGGREKASILSDTVEAMIGATYLTHGFNATRPVVQVLVSGFLNRAQVRGGAMDWKTSLLELCNAHGLGAPNYEVEGFGPDHSRRFRACARVGDHELGSGEGSSKKAAELVAAESAYARLLAEKGDAGLALPGVNEALAADQAHGSLLGGVPANATDD</sequence>
<dbReference type="InterPro" id="IPR000999">
    <property type="entry name" value="RNase_III_dom"/>
</dbReference>
<dbReference type="CDD" id="cd10845">
    <property type="entry name" value="DSRM_RNAse_III_family"/>
    <property type="match status" value="1"/>
</dbReference>
<dbReference type="PANTHER" id="PTHR11207">
    <property type="entry name" value="RIBONUCLEASE III"/>
    <property type="match status" value="1"/>
</dbReference>
<dbReference type="SUPFAM" id="SSF69065">
    <property type="entry name" value="RNase III domain-like"/>
    <property type="match status" value="1"/>
</dbReference>
<dbReference type="Gene3D" id="3.30.160.20">
    <property type="match status" value="1"/>
</dbReference>
<comment type="subunit">
    <text evidence="9">Homodimer.</text>
</comment>
<evidence type="ECO:0000256" key="2">
    <source>
        <dbReference type="ARBA" id="ARBA00010183"/>
    </source>
</evidence>
<dbReference type="EMBL" id="CP097095">
    <property type="protein sequence ID" value="UQF80292.1"/>
    <property type="molecule type" value="Genomic_DNA"/>
</dbReference>
<dbReference type="HAMAP" id="MF_00104">
    <property type="entry name" value="RNase_III"/>
    <property type="match status" value="1"/>
</dbReference>
<gene>
    <name evidence="9 12" type="primary">rnc</name>
    <name evidence="12" type="ORF">M3I41_03175</name>
</gene>
<dbReference type="PROSITE" id="PS00517">
    <property type="entry name" value="RNASE_3_1"/>
    <property type="match status" value="1"/>
</dbReference>
<accession>A0A9E7ARF6</accession>
<dbReference type="FunFam" id="1.10.1520.10:FF:000001">
    <property type="entry name" value="Ribonuclease 3"/>
    <property type="match status" value="1"/>
</dbReference>
<keyword evidence="5 9" id="KW-0540">Nuclease</keyword>
<keyword evidence="7 9" id="KW-0378">Hydrolase</keyword>
<dbReference type="GO" id="GO:0008033">
    <property type="term" value="P:tRNA processing"/>
    <property type="evidence" value="ECO:0007669"/>
    <property type="project" value="UniProtKB-KW"/>
</dbReference>
<evidence type="ECO:0000256" key="8">
    <source>
        <dbReference type="ARBA" id="ARBA00022884"/>
    </source>
</evidence>
<evidence type="ECO:0000259" key="10">
    <source>
        <dbReference type="PROSITE" id="PS50137"/>
    </source>
</evidence>
<dbReference type="GO" id="GO:0005737">
    <property type="term" value="C:cytoplasm"/>
    <property type="evidence" value="ECO:0007669"/>
    <property type="project" value="UniProtKB-SubCell"/>
</dbReference>
<comment type="catalytic activity">
    <reaction evidence="1 9">
        <text>Endonucleolytic cleavage to 5'-phosphomonoester.</text>
        <dbReference type="EC" id="3.1.26.3"/>
    </reaction>
</comment>
<keyword evidence="3 9" id="KW-0698">rRNA processing</keyword>
<keyword evidence="4 9" id="KW-0507">mRNA processing</keyword>
<proteinExistence type="inferred from homology"/>
<comment type="similarity">
    <text evidence="2">Belongs to the ribonuclease III family.</text>
</comment>
<dbReference type="SMART" id="SM00535">
    <property type="entry name" value="RIBOc"/>
    <property type="match status" value="1"/>
</dbReference>
<feature type="binding site" evidence="9">
    <location>
        <position position="131"/>
    </location>
    <ligand>
        <name>Mg(2+)</name>
        <dbReference type="ChEBI" id="CHEBI:18420"/>
    </ligand>
</feature>
<evidence type="ECO:0000259" key="11">
    <source>
        <dbReference type="PROSITE" id="PS50142"/>
    </source>
</evidence>
<feature type="domain" description="RNase III" evidence="11">
    <location>
        <begin position="28"/>
        <end position="145"/>
    </location>
</feature>
<dbReference type="GO" id="GO:0003725">
    <property type="term" value="F:double-stranded RNA binding"/>
    <property type="evidence" value="ECO:0007669"/>
    <property type="project" value="TreeGrafter"/>
</dbReference>
<feature type="binding site" evidence="9">
    <location>
        <position position="58"/>
    </location>
    <ligand>
        <name>Mg(2+)</name>
        <dbReference type="ChEBI" id="CHEBI:18420"/>
    </ligand>
</feature>
<dbReference type="SMART" id="SM00358">
    <property type="entry name" value="DSRM"/>
    <property type="match status" value="1"/>
</dbReference>
<evidence type="ECO:0000256" key="9">
    <source>
        <dbReference type="HAMAP-Rule" id="MF_00104"/>
    </source>
</evidence>
<comment type="subcellular location">
    <subcellularLocation>
        <location evidence="9">Cytoplasm</location>
    </subcellularLocation>
</comment>
<dbReference type="Gene3D" id="1.10.1520.10">
    <property type="entry name" value="Ribonuclease III domain"/>
    <property type="match status" value="1"/>
</dbReference>
<feature type="domain" description="DRBM" evidence="10">
    <location>
        <begin position="172"/>
        <end position="240"/>
    </location>
</feature>
<organism evidence="12 13">
    <name type="scientific">Actinomyces graevenitzii</name>
    <dbReference type="NCBI Taxonomy" id="55565"/>
    <lineage>
        <taxon>Bacteria</taxon>
        <taxon>Bacillati</taxon>
        <taxon>Actinomycetota</taxon>
        <taxon>Actinomycetes</taxon>
        <taxon>Actinomycetales</taxon>
        <taxon>Actinomycetaceae</taxon>
        <taxon>Actinomyces</taxon>
    </lineage>
</organism>
<dbReference type="EC" id="3.1.26.3" evidence="9"/>
<dbReference type="GO" id="GO:0006364">
    <property type="term" value="P:rRNA processing"/>
    <property type="evidence" value="ECO:0007669"/>
    <property type="project" value="UniProtKB-UniRule"/>
</dbReference>
<dbReference type="NCBIfam" id="TIGR02191">
    <property type="entry name" value="RNaseIII"/>
    <property type="match status" value="1"/>
</dbReference>
<keyword evidence="9" id="KW-0963">Cytoplasm</keyword>
<keyword evidence="9" id="KW-0460">Magnesium</keyword>
<dbReference type="CDD" id="cd00593">
    <property type="entry name" value="RIBOc"/>
    <property type="match status" value="1"/>
</dbReference>
<evidence type="ECO:0000256" key="7">
    <source>
        <dbReference type="ARBA" id="ARBA00022801"/>
    </source>
</evidence>
<keyword evidence="6 9" id="KW-0255">Endonuclease</keyword>
<dbReference type="PROSITE" id="PS50142">
    <property type="entry name" value="RNASE_3_2"/>
    <property type="match status" value="1"/>
</dbReference>
<protein>
    <recommendedName>
        <fullName evidence="9">Ribonuclease 3</fullName>
        <ecNumber evidence="9">3.1.26.3</ecNumber>
    </recommendedName>
    <alternativeName>
        <fullName evidence="9">Ribonuclease III</fullName>
        <shortName evidence="9">RNase III</shortName>
    </alternativeName>
</protein>
<evidence type="ECO:0000256" key="3">
    <source>
        <dbReference type="ARBA" id="ARBA00022552"/>
    </source>
</evidence>
<dbReference type="GO" id="GO:0006397">
    <property type="term" value="P:mRNA processing"/>
    <property type="evidence" value="ECO:0007669"/>
    <property type="project" value="UniProtKB-UniRule"/>
</dbReference>
<keyword evidence="8 9" id="KW-0694">RNA-binding</keyword>
<feature type="active site" evidence="9">
    <location>
        <position position="134"/>
    </location>
</feature>
<dbReference type="InterPro" id="IPR014720">
    <property type="entry name" value="dsRBD_dom"/>
</dbReference>
<evidence type="ECO:0000256" key="1">
    <source>
        <dbReference type="ARBA" id="ARBA00000109"/>
    </source>
</evidence>
<evidence type="ECO:0000313" key="13">
    <source>
        <dbReference type="Proteomes" id="UP000830236"/>
    </source>
</evidence>
<dbReference type="AlphaFoldDB" id="A0A9E7ARF6"/>
<evidence type="ECO:0000256" key="5">
    <source>
        <dbReference type="ARBA" id="ARBA00022722"/>
    </source>
</evidence>
<dbReference type="PANTHER" id="PTHR11207:SF0">
    <property type="entry name" value="RIBONUCLEASE 3"/>
    <property type="match status" value="1"/>
</dbReference>
<evidence type="ECO:0000313" key="12">
    <source>
        <dbReference type="EMBL" id="UQF80292.1"/>
    </source>
</evidence>
<reference evidence="12" key="1">
    <citation type="submission" date="2022-05" db="EMBL/GenBank/DDBJ databases">
        <title>Using nanopore sequencing to obtain complete genomes from saliva samples.</title>
        <authorList>
            <person name="Baker J.L."/>
        </authorList>
    </citation>
    <scope>NUCLEOTIDE SEQUENCE</scope>
    <source>
        <strain evidence="12">JCVI-JB-Ag32</strain>
    </source>
</reference>
<dbReference type="GO" id="GO:0046872">
    <property type="term" value="F:metal ion binding"/>
    <property type="evidence" value="ECO:0007669"/>
    <property type="project" value="UniProtKB-KW"/>
</dbReference>
<dbReference type="Pfam" id="PF00035">
    <property type="entry name" value="dsrm"/>
    <property type="match status" value="1"/>
</dbReference>
<comment type="function">
    <text evidence="9">Digests double-stranded RNA. Involved in the processing of primary rRNA transcript to yield the immediate precursors to the large and small rRNAs (23S and 16S). Processes some mRNAs, and tRNAs when they are encoded in the rRNA operon. Processes pre-crRNA and tracrRNA of type II CRISPR loci if present in the organism.</text>
</comment>
<dbReference type="InterPro" id="IPR011907">
    <property type="entry name" value="RNase_III"/>
</dbReference>
<dbReference type="PROSITE" id="PS50137">
    <property type="entry name" value="DS_RBD"/>
    <property type="match status" value="1"/>
</dbReference>
<dbReference type="InterPro" id="IPR036389">
    <property type="entry name" value="RNase_III_sf"/>
</dbReference>
<keyword evidence="9" id="KW-0479">Metal-binding</keyword>
<name>A0A9E7ARF6_9ACTO</name>
<keyword evidence="9" id="KW-0819">tRNA processing</keyword>
<evidence type="ECO:0000256" key="4">
    <source>
        <dbReference type="ARBA" id="ARBA00022664"/>
    </source>
</evidence>
<dbReference type="SUPFAM" id="SSF54768">
    <property type="entry name" value="dsRNA-binding domain-like"/>
    <property type="match status" value="1"/>
</dbReference>